<dbReference type="RefSeq" id="WP_188383175.1">
    <property type="nucleotide sequence ID" value="NZ_BMEY01000002.1"/>
</dbReference>
<comment type="caution">
    <text evidence="3">The sequence shown here is derived from an EMBL/GenBank/DDBJ whole genome shotgun (WGS) entry which is preliminary data.</text>
</comment>
<reference evidence="3" key="1">
    <citation type="journal article" date="2014" name="Int. J. Syst. Evol. Microbiol.">
        <title>Complete genome sequence of Corynebacterium casei LMG S-19264T (=DSM 44701T), isolated from a smear-ripened cheese.</title>
        <authorList>
            <consortium name="US DOE Joint Genome Institute (JGI-PGF)"/>
            <person name="Walter F."/>
            <person name="Albersmeier A."/>
            <person name="Kalinowski J."/>
            <person name="Ruckert C."/>
        </authorList>
    </citation>
    <scope>NUCLEOTIDE SEQUENCE</scope>
    <source>
        <strain evidence="3">CGMCC 1.12408</strain>
    </source>
</reference>
<dbReference type="Proteomes" id="UP000613512">
    <property type="component" value="Unassembled WGS sequence"/>
</dbReference>
<dbReference type="AlphaFoldDB" id="A0A916RPY7"/>
<dbReference type="EMBL" id="BMEY01000002">
    <property type="protein sequence ID" value="GGA64701.1"/>
    <property type="molecule type" value="Genomic_DNA"/>
</dbReference>
<sequence length="639" mass="73916">MKKVITGPIDWFIFNIMNEKQRKRLGDIFSDEQKEKLKQIILGKQQLERQRLKQIRHHLYSLGFTDKGLTELNQFYENTKYPYLKKLAAWELALWYANDYSEEGAKKALQYIAVAKEKEKNLDQTRRYAIVEAECYDILGEKDKGKDVLQQVIEQQRHPDLFLGMANLHESIEERVTWINKAMTSYNLAPIYFENGNDSTYDDLRTESIKNVITDGPKVSVILPAFKAGDGIRIAIESILSQTWTNLELIVVDDCSPDNTADVIKEYVEKDPRVTLLSTPVNSGPYVARNIGLKHATGDFVTVNDSDDWSHAEKIAIQARHLMQHDSIIANTSEHARLTEEIKLYRRGTPGKYIFPNMSSLMFRREPVLEKIGNWDSVRFAADGEFKRRLIKVFGKNKYVDLHSGPLSLPRQSVNSLTGSSAFGYNGFFMGVRKEYVESLSFYHQSGNTLYYPYPMEKRPYPVPEPMWPKREDKPMGSRQFDIVIATDFRNVSQDLVTKIKALAENDSTIGLVQMNTFNLKLSNEKVDIRIRELIDGEQIQMLVFGENIMAQELIIPHSAVLQDKQRYVPKVTADRIKVIIDDVENVELDTFKNHATDYFSGRQEWFGADDDIVNYVKKQYPEVDFHLIDEDWKMRNEQ</sequence>
<dbReference type="Pfam" id="PF00535">
    <property type="entry name" value="Glycos_transf_2"/>
    <property type="match status" value="1"/>
</dbReference>
<keyword evidence="4" id="KW-1185">Reference proteome</keyword>
<protein>
    <recommendedName>
        <fullName evidence="2">Glycosyltransferase 2-like domain-containing protein</fullName>
    </recommendedName>
</protein>
<comment type="similarity">
    <text evidence="1">Belongs to the glycosyltransferase 2 family.</text>
</comment>
<dbReference type="PANTHER" id="PTHR43685:SF11">
    <property type="entry name" value="GLYCOSYLTRANSFERASE TAGX-RELATED"/>
    <property type="match status" value="1"/>
</dbReference>
<evidence type="ECO:0000313" key="3">
    <source>
        <dbReference type="EMBL" id="GGA64701.1"/>
    </source>
</evidence>
<dbReference type="CDD" id="cd00761">
    <property type="entry name" value="Glyco_tranf_GTA_type"/>
    <property type="match status" value="1"/>
</dbReference>
<name>A0A916RPY7_9BACI</name>
<evidence type="ECO:0000259" key="2">
    <source>
        <dbReference type="Pfam" id="PF00535"/>
    </source>
</evidence>
<dbReference type="Gene3D" id="3.90.550.10">
    <property type="entry name" value="Spore Coat Polysaccharide Biosynthesis Protein SpsA, Chain A"/>
    <property type="match status" value="1"/>
</dbReference>
<reference evidence="3" key="2">
    <citation type="submission" date="2020-09" db="EMBL/GenBank/DDBJ databases">
        <authorList>
            <person name="Sun Q."/>
            <person name="Zhou Y."/>
        </authorList>
    </citation>
    <scope>NUCLEOTIDE SEQUENCE</scope>
    <source>
        <strain evidence="3">CGMCC 1.12408</strain>
    </source>
</reference>
<dbReference type="InterPro" id="IPR001173">
    <property type="entry name" value="Glyco_trans_2-like"/>
</dbReference>
<evidence type="ECO:0000256" key="1">
    <source>
        <dbReference type="ARBA" id="ARBA00006739"/>
    </source>
</evidence>
<accession>A0A916RPY7</accession>
<feature type="domain" description="Glycosyltransferase 2-like" evidence="2">
    <location>
        <begin position="220"/>
        <end position="345"/>
    </location>
</feature>
<proteinExistence type="inferred from homology"/>
<gene>
    <name evidence="3" type="ORF">GCM10008025_05690</name>
</gene>
<dbReference type="InterPro" id="IPR050834">
    <property type="entry name" value="Glycosyltransf_2"/>
</dbReference>
<evidence type="ECO:0000313" key="4">
    <source>
        <dbReference type="Proteomes" id="UP000613512"/>
    </source>
</evidence>
<dbReference type="PANTHER" id="PTHR43685">
    <property type="entry name" value="GLYCOSYLTRANSFERASE"/>
    <property type="match status" value="1"/>
</dbReference>
<dbReference type="SUPFAM" id="SSF53448">
    <property type="entry name" value="Nucleotide-diphospho-sugar transferases"/>
    <property type="match status" value="1"/>
</dbReference>
<organism evidence="3 4">
    <name type="scientific">Ornithinibacillus halotolerans</name>
    <dbReference type="NCBI Taxonomy" id="1274357"/>
    <lineage>
        <taxon>Bacteria</taxon>
        <taxon>Bacillati</taxon>
        <taxon>Bacillota</taxon>
        <taxon>Bacilli</taxon>
        <taxon>Bacillales</taxon>
        <taxon>Bacillaceae</taxon>
        <taxon>Ornithinibacillus</taxon>
    </lineage>
</organism>
<dbReference type="InterPro" id="IPR029044">
    <property type="entry name" value="Nucleotide-diphossugar_trans"/>
</dbReference>